<feature type="region of interest" description="Disordered" evidence="1">
    <location>
        <begin position="476"/>
        <end position="511"/>
    </location>
</feature>
<dbReference type="GO" id="GO:0003713">
    <property type="term" value="F:transcription coactivator activity"/>
    <property type="evidence" value="ECO:0007669"/>
    <property type="project" value="InterPro"/>
</dbReference>
<feature type="compositionally biased region" description="Polar residues" evidence="1">
    <location>
        <begin position="832"/>
        <end position="842"/>
    </location>
</feature>
<feature type="compositionally biased region" description="Polar residues" evidence="1">
    <location>
        <begin position="83"/>
        <end position="94"/>
    </location>
</feature>
<dbReference type="AlphaFoldDB" id="A0A0C3BA37"/>
<keyword evidence="4" id="KW-1185">Reference proteome</keyword>
<dbReference type="InterPro" id="IPR019542">
    <property type="entry name" value="Enhancer_polycomb-like_N"/>
</dbReference>
<evidence type="ECO:0000259" key="2">
    <source>
        <dbReference type="Pfam" id="PF10513"/>
    </source>
</evidence>
<dbReference type="Proteomes" id="UP000054097">
    <property type="component" value="Unassembled WGS sequence"/>
</dbReference>
<sequence>MPRPDQPKSSTLRSRQRITNKTRLRVVHGNIDAETVTIGEDDGRGVLHSTQGVEAEDAAEHHLQQVLNAANNSANNHQRHQRPSTADASSQQTLAAPAPAPEANFIPTPDAQGVVANYDELYQPSKFEMPYAILKFSDTVEECHTYGLAGRSYVMDERDAAWLEQWNQLARGEGTSSGSTRRSKLKASENEDEPLLVIEEDWFEFCMGLFEKFSLEHYPFLHLDNSIPPFPSFEPLLSQPYTPALFATSLVPDGLPDPSDLIRMAKAIHPHWAERKQERRGRTIMPDVNLDESDEGNVYVCFRRREVKPIRKTRRMETTSIDKMTRLSNEFQSALQLANTAIEREEVKRNMFAEEHGIWSLRSRMISITSKFPDLRNPEDDKWLVDKEKVKKPRPIDQLPPLRIPRPAQPTPVYGDEPVDLGPPVVHPRARYDDIQYKIEQDVQKKREQDVLGWVDATNTPVQNLNQSSERYFRELNGSENTSPSDRGKRAPQAASVRHRVGRGGRRYLDRRMSPFTSTPLANRAPPNLSTYIFNPPALFPAFALRVPPWVGFPHSPSTPPSSQDDADVDTEELAKRLQDRWKFDPDVVPIGKEHGGRPIIDDFDYRQSLQRYALVKDREWLFAPETSRAVSDPKINLTAPLQDALNVQGEHRLHQAQQAAVNGTPVATVQSTQTSPLSQQQSQQQQQPAQVRVSVPNGTPIRPPVAPQGMSPQTPSRPPQPAQQQQVAALLLQQQHLRDKQNQQAAAAAASTPTATPTTNGVSQPSPSPNPTQPQSQPQASPSPSVSQPMTNGNTTATPVAASPAPPVATFVPLQINGTNGITPSPPKVTPNGTYQQSPSASPLPHSAGMVGTDAGSIVRVSTPIRKPTMQMPNGTPMQLNGFQPLPNPVAMQPNQHPAFNNGVAGIPAGMYNNLQSMKMINQQQMLAQYQQQFQGHLTPHQVQQQQHFQQQQQQMQQQQQLQQQLHMMQMQHAGGMGNPMQGHYGDPMGQQQHMPMNMQPNQAIYGQNMFPMGMAPGMNNNSALNMTMQNMNLQLGPQNMALRLPPNRMQQQANIVRPVTSMGGDFSMGMGNGSPMMQGMPNMVMGGATNQQMQMAMGIPRAPSTPLSLRGGGGLMPNGNMMMGRSPSAAMQSPMMRPTSAASMHSNMGMQMQATPSLPVSLQGSPASMQQPVTPHMRQQTVPGL</sequence>
<feature type="region of interest" description="Disordered" evidence="1">
    <location>
        <begin position="73"/>
        <end position="108"/>
    </location>
</feature>
<evidence type="ECO:0000313" key="3">
    <source>
        <dbReference type="EMBL" id="KIM33675.1"/>
    </source>
</evidence>
<reference evidence="3 4" key="1">
    <citation type="submission" date="2014-04" db="EMBL/GenBank/DDBJ databases">
        <authorList>
            <consortium name="DOE Joint Genome Institute"/>
            <person name="Kuo A."/>
            <person name="Zuccaro A."/>
            <person name="Kohler A."/>
            <person name="Nagy L.G."/>
            <person name="Floudas D."/>
            <person name="Copeland A."/>
            <person name="Barry K.W."/>
            <person name="Cichocki N."/>
            <person name="Veneault-Fourrey C."/>
            <person name="LaButti K."/>
            <person name="Lindquist E.A."/>
            <person name="Lipzen A."/>
            <person name="Lundell T."/>
            <person name="Morin E."/>
            <person name="Murat C."/>
            <person name="Sun H."/>
            <person name="Tunlid A."/>
            <person name="Henrissat B."/>
            <person name="Grigoriev I.V."/>
            <person name="Hibbett D.S."/>
            <person name="Martin F."/>
            <person name="Nordberg H.P."/>
            <person name="Cantor M.N."/>
            <person name="Hua S.X."/>
        </authorList>
    </citation>
    <scope>NUCLEOTIDE SEQUENCE [LARGE SCALE GENOMIC DNA]</scope>
    <source>
        <strain evidence="3 4">MAFF 305830</strain>
    </source>
</reference>
<feature type="compositionally biased region" description="Basic residues" evidence="1">
    <location>
        <begin position="14"/>
        <end position="26"/>
    </location>
</feature>
<feature type="compositionally biased region" description="Basic residues" evidence="1">
    <location>
        <begin position="497"/>
        <end position="506"/>
    </location>
</feature>
<dbReference type="PANTHER" id="PTHR33137">
    <property type="entry name" value="MEDIATOR OF RNA POLYMERASE II TRANSCRIPTION SUBUNIT 15A-RELATED"/>
    <property type="match status" value="1"/>
</dbReference>
<reference evidence="4" key="2">
    <citation type="submission" date="2015-01" db="EMBL/GenBank/DDBJ databases">
        <title>Evolutionary Origins and Diversification of the Mycorrhizal Mutualists.</title>
        <authorList>
            <consortium name="DOE Joint Genome Institute"/>
            <consortium name="Mycorrhizal Genomics Consortium"/>
            <person name="Kohler A."/>
            <person name="Kuo A."/>
            <person name="Nagy L.G."/>
            <person name="Floudas D."/>
            <person name="Copeland A."/>
            <person name="Barry K.W."/>
            <person name="Cichocki N."/>
            <person name="Veneault-Fourrey C."/>
            <person name="LaButti K."/>
            <person name="Lindquist E.A."/>
            <person name="Lipzen A."/>
            <person name="Lundell T."/>
            <person name="Morin E."/>
            <person name="Murat C."/>
            <person name="Riley R."/>
            <person name="Ohm R."/>
            <person name="Sun H."/>
            <person name="Tunlid A."/>
            <person name="Henrissat B."/>
            <person name="Grigoriev I.V."/>
            <person name="Hibbett D.S."/>
            <person name="Martin F."/>
        </authorList>
    </citation>
    <scope>NUCLEOTIDE SEQUENCE [LARGE SCALE GENOMIC DNA]</scope>
    <source>
        <strain evidence="4">MAFF 305830</strain>
    </source>
</reference>
<evidence type="ECO:0000313" key="4">
    <source>
        <dbReference type="Proteomes" id="UP000054097"/>
    </source>
</evidence>
<feature type="region of interest" description="Disordered" evidence="1">
    <location>
        <begin position="660"/>
        <end position="848"/>
    </location>
</feature>
<proteinExistence type="predicted"/>
<feature type="domain" description="Enhancer of polycomb-like N-terminal" evidence="2">
    <location>
        <begin position="15"/>
        <end position="212"/>
    </location>
</feature>
<dbReference type="Pfam" id="PF10513">
    <property type="entry name" value="EPL1"/>
    <property type="match status" value="1"/>
</dbReference>
<name>A0A0C3BA37_SERVB</name>
<dbReference type="STRING" id="933852.A0A0C3BA37"/>
<dbReference type="EMBL" id="KN824278">
    <property type="protein sequence ID" value="KIM33675.1"/>
    <property type="molecule type" value="Genomic_DNA"/>
</dbReference>
<dbReference type="GO" id="GO:0031490">
    <property type="term" value="F:chromatin DNA binding"/>
    <property type="evidence" value="ECO:0007669"/>
    <property type="project" value="InterPro"/>
</dbReference>
<dbReference type="InterPro" id="IPR044661">
    <property type="entry name" value="MED15a/b/c-like"/>
</dbReference>
<dbReference type="PANTHER" id="PTHR33137:SF4">
    <property type="entry name" value="MEDIATOR OF RNA POLYMERASE II TRANSCRIPTION SUBUNIT 15A-RELATED"/>
    <property type="match status" value="1"/>
</dbReference>
<feature type="region of interest" description="Disordered" evidence="1">
    <location>
        <begin position="395"/>
        <end position="421"/>
    </location>
</feature>
<feature type="region of interest" description="Disordered" evidence="1">
    <location>
        <begin position="1"/>
        <end position="26"/>
    </location>
</feature>
<feature type="compositionally biased region" description="Low complexity" evidence="1">
    <location>
        <begin position="746"/>
        <end position="766"/>
    </location>
</feature>
<feature type="compositionally biased region" description="Low complexity" evidence="1">
    <location>
        <begin position="669"/>
        <end position="697"/>
    </location>
</feature>
<feature type="region of interest" description="Disordered" evidence="1">
    <location>
        <begin position="1160"/>
        <end position="1187"/>
    </location>
</feature>
<protein>
    <recommendedName>
        <fullName evidence="2">Enhancer of polycomb-like N-terminal domain-containing protein</fullName>
    </recommendedName>
</protein>
<feature type="compositionally biased region" description="Low complexity" evidence="1">
    <location>
        <begin position="723"/>
        <end position="736"/>
    </location>
</feature>
<dbReference type="HOGENOM" id="CLU_272266_0_0_1"/>
<feature type="compositionally biased region" description="Low complexity" evidence="1">
    <location>
        <begin position="774"/>
        <end position="814"/>
    </location>
</feature>
<organism evidence="3 4">
    <name type="scientific">Serendipita vermifera MAFF 305830</name>
    <dbReference type="NCBI Taxonomy" id="933852"/>
    <lineage>
        <taxon>Eukaryota</taxon>
        <taxon>Fungi</taxon>
        <taxon>Dikarya</taxon>
        <taxon>Basidiomycota</taxon>
        <taxon>Agaricomycotina</taxon>
        <taxon>Agaricomycetes</taxon>
        <taxon>Sebacinales</taxon>
        <taxon>Serendipitaceae</taxon>
        <taxon>Serendipita</taxon>
    </lineage>
</organism>
<gene>
    <name evidence="3" type="ORF">M408DRAFT_14308</name>
</gene>
<evidence type="ECO:0000256" key="1">
    <source>
        <dbReference type="SAM" id="MobiDB-lite"/>
    </source>
</evidence>
<dbReference type="OrthoDB" id="435275at2759"/>
<accession>A0A0C3BA37</accession>